<evidence type="ECO:0000313" key="3">
    <source>
        <dbReference type="WBParaSite" id="Gr19_v10_g2552.t1"/>
    </source>
</evidence>
<feature type="signal peptide" evidence="1">
    <location>
        <begin position="1"/>
        <end position="27"/>
    </location>
</feature>
<evidence type="ECO:0000313" key="4">
    <source>
        <dbReference type="WBParaSite" id="Gr19_v10_g2555.t1"/>
    </source>
</evidence>
<dbReference type="AlphaFoldDB" id="A0A914HLB6"/>
<keyword evidence="1" id="KW-0732">Signal</keyword>
<accession>A0A914HLB6</accession>
<dbReference type="WBParaSite" id="Gr19_v10_g2552.t1">
    <property type="protein sequence ID" value="Gr19_v10_g2552.t1"/>
    <property type="gene ID" value="Gr19_v10_g2552"/>
</dbReference>
<sequence length="80" mass="8205">MNAQKTIVVAFVIAIAMLSMDVPLVDAQCCFVDGENCSSSGCCTVCLWVGPECTCVDRKLPSAGNAVEEAADGTDTGGSK</sequence>
<proteinExistence type="predicted"/>
<dbReference type="Proteomes" id="UP000887572">
    <property type="component" value="Unplaced"/>
</dbReference>
<name>A0A914HLB6_GLORO</name>
<dbReference type="WBParaSite" id="Gr19_v10_g2555.t1">
    <property type="protein sequence ID" value="Gr19_v10_g2555.t1"/>
    <property type="gene ID" value="Gr19_v10_g2555"/>
</dbReference>
<evidence type="ECO:0000313" key="2">
    <source>
        <dbReference type="Proteomes" id="UP000887572"/>
    </source>
</evidence>
<organism evidence="2 3">
    <name type="scientific">Globodera rostochiensis</name>
    <name type="common">Golden nematode worm</name>
    <name type="synonym">Heterodera rostochiensis</name>
    <dbReference type="NCBI Taxonomy" id="31243"/>
    <lineage>
        <taxon>Eukaryota</taxon>
        <taxon>Metazoa</taxon>
        <taxon>Ecdysozoa</taxon>
        <taxon>Nematoda</taxon>
        <taxon>Chromadorea</taxon>
        <taxon>Rhabditida</taxon>
        <taxon>Tylenchina</taxon>
        <taxon>Tylenchomorpha</taxon>
        <taxon>Tylenchoidea</taxon>
        <taxon>Heteroderidae</taxon>
        <taxon>Heteroderinae</taxon>
        <taxon>Globodera</taxon>
    </lineage>
</organism>
<protein>
    <submittedName>
        <fullName evidence="3 4">Uncharacterized protein</fullName>
    </submittedName>
</protein>
<evidence type="ECO:0000256" key="1">
    <source>
        <dbReference type="SAM" id="SignalP"/>
    </source>
</evidence>
<reference evidence="3 4" key="1">
    <citation type="submission" date="2022-11" db="UniProtKB">
        <authorList>
            <consortium name="WormBaseParasite"/>
        </authorList>
    </citation>
    <scope>IDENTIFICATION</scope>
</reference>
<feature type="chain" id="PRO_5038324160" evidence="1">
    <location>
        <begin position="28"/>
        <end position="80"/>
    </location>
</feature>
<keyword evidence="2" id="KW-1185">Reference proteome</keyword>